<dbReference type="InterPro" id="IPR031157">
    <property type="entry name" value="G_TR_CS"/>
</dbReference>
<dbReference type="RefSeq" id="WP_013841605.1">
    <property type="nucleotide sequence ID" value="NC_015589.1"/>
</dbReference>
<evidence type="ECO:0000256" key="3">
    <source>
        <dbReference type="ARBA" id="ARBA00022490"/>
    </source>
</evidence>
<dbReference type="Proteomes" id="UP000009234">
    <property type="component" value="Chromosome"/>
</dbReference>
<evidence type="ECO:0000256" key="8">
    <source>
        <dbReference type="ARBA" id="ARBA00031615"/>
    </source>
</evidence>
<dbReference type="InterPro" id="IPR000795">
    <property type="entry name" value="T_Tr_GTP-bd_dom"/>
</dbReference>
<keyword evidence="10" id="KW-0251">Elongation factor</keyword>
<dbReference type="Gene3D" id="1.10.10.10">
    <property type="entry name" value="Winged helix-like DNA-binding domain superfamily/Winged helix DNA-binding domain"/>
    <property type="match status" value="1"/>
</dbReference>
<dbReference type="EMBL" id="CP002780">
    <property type="protein sequence ID" value="AEG59838.1"/>
    <property type="molecule type" value="Genomic_DNA"/>
</dbReference>
<name>F6DRS7_DESRL</name>
<dbReference type="NCBIfam" id="TIGR00231">
    <property type="entry name" value="small_GTP"/>
    <property type="match status" value="1"/>
</dbReference>
<evidence type="ECO:0000256" key="5">
    <source>
        <dbReference type="ARBA" id="ARBA00022917"/>
    </source>
</evidence>
<dbReference type="KEGG" id="dru:Desru_1573"/>
<dbReference type="PROSITE" id="PS51722">
    <property type="entry name" value="G_TR_2"/>
    <property type="match status" value="1"/>
</dbReference>
<reference evidence="10 11" key="2">
    <citation type="journal article" date="2012" name="Stand. Genomic Sci.">
        <title>Complete genome sequence of the sulfate-reducing firmicute Desulfotomaculum ruminis type strain (DL(T)).</title>
        <authorList>
            <person name="Spring S."/>
            <person name="Visser M."/>
            <person name="Lu M."/>
            <person name="Copeland A."/>
            <person name="Lapidus A."/>
            <person name="Lucas S."/>
            <person name="Cheng J.F."/>
            <person name="Han C."/>
            <person name="Tapia R."/>
            <person name="Goodwin L.A."/>
            <person name="Pitluck S."/>
            <person name="Ivanova N."/>
            <person name="Land M."/>
            <person name="Hauser L."/>
            <person name="Larimer F."/>
            <person name="Rohde M."/>
            <person name="Goker M."/>
            <person name="Detter J.C."/>
            <person name="Kyrpides N.C."/>
            <person name="Woyke T."/>
            <person name="Schaap P.J."/>
            <person name="Plugge C.M."/>
            <person name="Muyzer G."/>
            <person name="Kuever J."/>
            <person name="Pereira I.A."/>
            <person name="Parshina S.N."/>
            <person name="Bernier-Latmani R."/>
            <person name="Stams A.J."/>
            <person name="Klenk H.P."/>
        </authorList>
    </citation>
    <scope>NUCLEOTIDE SEQUENCE [LARGE SCALE GENOMIC DNA]</scope>
    <source>
        <strain evidence="11">ATCC 23193 / DSM 2154 / NCIB 8452 / DL</strain>
    </source>
</reference>
<dbReference type="SUPFAM" id="SSF50447">
    <property type="entry name" value="Translation proteins"/>
    <property type="match status" value="1"/>
</dbReference>
<evidence type="ECO:0000313" key="11">
    <source>
        <dbReference type="Proteomes" id="UP000009234"/>
    </source>
</evidence>
<dbReference type="PROSITE" id="PS00301">
    <property type="entry name" value="G_TR_1"/>
    <property type="match status" value="1"/>
</dbReference>
<comment type="function">
    <text evidence="7">Translation factor necessary for the incorporation of selenocysteine into proteins. It probably replaces EF-Tu for the insertion of selenocysteine directed by the UGA codon. SelB binds GTP and GDP.</text>
</comment>
<dbReference type="InterPro" id="IPR057335">
    <property type="entry name" value="Beta-barrel_SelB"/>
</dbReference>
<dbReference type="eggNOG" id="COG3276">
    <property type="taxonomic scope" value="Bacteria"/>
</dbReference>
<accession>F6DRS7</accession>
<dbReference type="SUPFAM" id="SSF50465">
    <property type="entry name" value="EF-Tu/eEF-1alpha/eIF2-gamma C-terminal domain"/>
    <property type="match status" value="1"/>
</dbReference>
<evidence type="ECO:0000256" key="7">
    <source>
        <dbReference type="ARBA" id="ARBA00025526"/>
    </source>
</evidence>
<sequence length="636" mass="71351">MKHIIIGTAGHVDHGKTLLIHSLTGVDTDRLKEEKERGISIELGFAQLSLPSGKKAGIVDVPGHERFIKNMLAGVGGIDLVLLVIAADEGVMPQTREHVDILQLLQVKKGIVVLTKSDLVDEEWRGLVTEEVKEFLQPTVLKDAPVVSVSAITREGIPQLLQLIDRVVEDTEERISTGKLRLPIDRVFSVTGFGTVVTGTLLSGRICLGDTVEVMPQRLLTRVRSLQVHGKKVEQARAGQRTAVNLTGLEVDEVKRGSVLAAPNTLTPSYRMDLRLLLLKSAQKPLKDRARIRLYLGTDEILGRVKLLDRKELEPGAETYVQLELEEQVVAGKGDRFVIRSYSPMRTIGGGTVVDANAPKHKGFKPEIIEQLATLEMGTPEELIDQFLTEKQGLYSVEEVAAGSGLTPREVEPELVKLAKEDRVKIIATEKHPLLVSFPVYRRWSLDIKNMAEAYHKKFPLREGYPKEELRSRKFSFINNKYFQFLLQGLEMDGWIRLYEKSVASSDFTGQASPEDQKKLTAIVDDLKKGGFQPASWALVAKTHGLQEGDAQEYLHYLVRQRQVIKIAEDVYFPAAIYEKARELIIDFLRRNKEISVGQTRDLLQTSRKYALPLLDSFDRERVTRRVGDNRVLIQG</sequence>
<organism evidence="10 11">
    <name type="scientific">Desulforamulus ruminis (strain ATCC 23193 / DSM 2154 / NCIMB 8452 / DL)</name>
    <name type="common">Desulfotomaculum ruminis</name>
    <dbReference type="NCBI Taxonomy" id="696281"/>
    <lineage>
        <taxon>Bacteria</taxon>
        <taxon>Bacillati</taxon>
        <taxon>Bacillota</taxon>
        <taxon>Clostridia</taxon>
        <taxon>Eubacteriales</taxon>
        <taxon>Peptococcaceae</taxon>
        <taxon>Desulforamulus</taxon>
    </lineage>
</organism>
<evidence type="ECO:0000256" key="4">
    <source>
        <dbReference type="ARBA" id="ARBA00022741"/>
    </source>
</evidence>
<keyword evidence="4" id="KW-0547">Nucleotide-binding</keyword>
<dbReference type="PANTHER" id="PTHR43721:SF22">
    <property type="entry name" value="ELONGATION FACTOR TU, MITOCHONDRIAL"/>
    <property type="match status" value="1"/>
</dbReference>
<dbReference type="InterPro" id="IPR036388">
    <property type="entry name" value="WH-like_DNA-bd_sf"/>
</dbReference>
<evidence type="ECO:0000256" key="1">
    <source>
        <dbReference type="ARBA" id="ARBA00004496"/>
    </source>
</evidence>
<dbReference type="Pfam" id="PF03144">
    <property type="entry name" value="GTP_EFTU_D2"/>
    <property type="match status" value="1"/>
</dbReference>
<evidence type="ECO:0000256" key="6">
    <source>
        <dbReference type="ARBA" id="ARBA00023134"/>
    </source>
</evidence>
<feature type="domain" description="Tr-type G" evidence="9">
    <location>
        <begin position="1"/>
        <end position="173"/>
    </location>
</feature>
<evidence type="ECO:0000256" key="2">
    <source>
        <dbReference type="ARBA" id="ARBA00015953"/>
    </source>
</evidence>
<dbReference type="NCBIfam" id="TIGR00475">
    <property type="entry name" value="selB"/>
    <property type="match status" value="1"/>
</dbReference>
<dbReference type="InterPro" id="IPR009001">
    <property type="entry name" value="Transl_elong_EF1A/Init_IF2_C"/>
</dbReference>
<comment type="subcellular location">
    <subcellularLocation>
        <location evidence="1">Cytoplasm</location>
    </subcellularLocation>
</comment>
<keyword evidence="6" id="KW-0342">GTP-binding</keyword>
<evidence type="ECO:0000313" key="10">
    <source>
        <dbReference type="EMBL" id="AEG59838.1"/>
    </source>
</evidence>
<dbReference type="GO" id="GO:0005829">
    <property type="term" value="C:cytosol"/>
    <property type="evidence" value="ECO:0007669"/>
    <property type="project" value="TreeGrafter"/>
</dbReference>
<dbReference type="InterPro" id="IPR015190">
    <property type="entry name" value="Elong_fac_SelB-wing-hlx_typ-2"/>
</dbReference>
<dbReference type="Gene3D" id="3.40.50.300">
    <property type="entry name" value="P-loop containing nucleotide triphosphate hydrolases"/>
    <property type="match status" value="1"/>
</dbReference>
<dbReference type="GO" id="GO:0005525">
    <property type="term" value="F:GTP binding"/>
    <property type="evidence" value="ECO:0007669"/>
    <property type="project" value="UniProtKB-KW"/>
</dbReference>
<dbReference type="InterPro" id="IPR004161">
    <property type="entry name" value="EFTu-like_2"/>
</dbReference>
<dbReference type="STRING" id="696281.Desru_1573"/>
<dbReference type="OrthoDB" id="9804504at2"/>
<keyword evidence="11" id="KW-1185">Reference proteome</keyword>
<dbReference type="PANTHER" id="PTHR43721">
    <property type="entry name" value="ELONGATION FACTOR TU-RELATED"/>
    <property type="match status" value="1"/>
</dbReference>
<dbReference type="Pfam" id="PF25461">
    <property type="entry name" value="Beta-barrel_SelB"/>
    <property type="match status" value="1"/>
</dbReference>
<reference evidence="11" key="1">
    <citation type="submission" date="2011-05" db="EMBL/GenBank/DDBJ databases">
        <title>Complete sequence of Desulfotomaculum ruminis DSM 2154.</title>
        <authorList>
            <person name="Lucas S."/>
            <person name="Copeland A."/>
            <person name="Lapidus A."/>
            <person name="Cheng J.-F."/>
            <person name="Goodwin L."/>
            <person name="Pitluck S."/>
            <person name="Lu M."/>
            <person name="Detter J.C."/>
            <person name="Han C."/>
            <person name="Tapia R."/>
            <person name="Land M."/>
            <person name="Hauser L."/>
            <person name="Kyrpides N."/>
            <person name="Ivanova N."/>
            <person name="Mikhailova N."/>
            <person name="Pagani I."/>
            <person name="Stams A.J.M."/>
            <person name="Plugge C.M."/>
            <person name="Muyzer G."/>
            <person name="Kuever J."/>
            <person name="Parshina S.N."/>
            <person name="Ivanova A.E."/>
            <person name="Nazina T.N."/>
            <person name="Brambilla E."/>
            <person name="Spring S."/>
            <person name="Klenk H.-P."/>
            <person name="Woyke T."/>
        </authorList>
    </citation>
    <scope>NUCLEOTIDE SEQUENCE [LARGE SCALE GENOMIC DNA]</scope>
    <source>
        <strain evidence="11">ATCC 23193 / DSM 2154 / NCIB 8452 / DL</strain>
    </source>
</reference>
<dbReference type="InterPro" id="IPR050055">
    <property type="entry name" value="EF-Tu_GTPase"/>
</dbReference>
<dbReference type="CDD" id="cd04171">
    <property type="entry name" value="SelB"/>
    <property type="match status" value="1"/>
</dbReference>
<gene>
    <name evidence="10" type="ordered locus">Desru_1573</name>
</gene>
<dbReference type="Gene3D" id="1.10.10.2770">
    <property type="match status" value="1"/>
</dbReference>
<protein>
    <recommendedName>
        <fullName evidence="2">Selenocysteine-specific elongation factor</fullName>
    </recommendedName>
    <alternativeName>
        <fullName evidence="8">SelB translation factor</fullName>
    </alternativeName>
</protein>
<dbReference type="Pfam" id="PF09106">
    <property type="entry name" value="WHD_2nd_SelB"/>
    <property type="match status" value="1"/>
</dbReference>
<dbReference type="AlphaFoldDB" id="F6DRS7"/>
<dbReference type="SUPFAM" id="SSF52540">
    <property type="entry name" value="P-loop containing nucleoside triphosphate hydrolases"/>
    <property type="match status" value="1"/>
</dbReference>
<keyword evidence="5" id="KW-0648">Protein biosynthesis</keyword>
<keyword evidence="3" id="KW-0963">Cytoplasm</keyword>
<dbReference type="HOGENOM" id="CLU_023030_3_0_9"/>
<dbReference type="CDD" id="cd03696">
    <property type="entry name" value="SelB_II"/>
    <property type="match status" value="1"/>
</dbReference>
<dbReference type="GO" id="GO:0001514">
    <property type="term" value="P:selenocysteine incorporation"/>
    <property type="evidence" value="ECO:0007669"/>
    <property type="project" value="InterPro"/>
</dbReference>
<dbReference type="InterPro" id="IPR015191">
    <property type="entry name" value="SelB_WHD4"/>
</dbReference>
<proteinExistence type="predicted"/>
<dbReference type="GO" id="GO:0003746">
    <property type="term" value="F:translation elongation factor activity"/>
    <property type="evidence" value="ECO:0007669"/>
    <property type="project" value="UniProtKB-KW"/>
</dbReference>
<dbReference type="InterPro" id="IPR027417">
    <property type="entry name" value="P-loop_NTPase"/>
</dbReference>
<dbReference type="Pfam" id="PF00009">
    <property type="entry name" value="GTP_EFTU"/>
    <property type="match status" value="1"/>
</dbReference>
<dbReference type="Pfam" id="PF09107">
    <property type="entry name" value="WHD_3rd_SelB"/>
    <property type="match status" value="1"/>
</dbReference>
<dbReference type="InterPro" id="IPR009000">
    <property type="entry name" value="Transl_B-barrel_sf"/>
</dbReference>
<dbReference type="InterPro" id="IPR036390">
    <property type="entry name" value="WH_DNA-bd_sf"/>
</dbReference>
<dbReference type="GO" id="GO:0003723">
    <property type="term" value="F:RNA binding"/>
    <property type="evidence" value="ECO:0007669"/>
    <property type="project" value="InterPro"/>
</dbReference>
<dbReference type="GO" id="GO:0003924">
    <property type="term" value="F:GTPase activity"/>
    <property type="evidence" value="ECO:0007669"/>
    <property type="project" value="InterPro"/>
</dbReference>
<dbReference type="CDD" id="cd15491">
    <property type="entry name" value="selB_III"/>
    <property type="match status" value="1"/>
</dbReference>
<dbReference type="SUPFAM" id="SSF46785">
    <property type="entry name" value="Winged helix' DNA-binding domain"/>
    <property type="match status" value="3"/>
</dbReference>
<dbReference type="InterPro" id="IPR004535">
    <property type="entry name" value="Transl_elong_SelB"/>
</dbReference>
<dbReference type="Gene3D" id="2.40.30.10">
    <property type="entry name" value="Translation factors"/>
    <property type="match status" value="2"/>
</dbReference>
<dbReference type="InterPro" id="IPR005225">
    <property type="entry name" value="Small_GTP-bd"/>
</dbReference>
<evidence type="ECO:0000259" key="9">
    <source>
        <dbReference type="PROSITE" id="PS51722"/>
    </source>
</evidence>